<dbReference type="Proteomes" id="UP000836841">
    <property type="component" value="Chromosome 4"/>
</dbReference>
<feature type="domain" description="DUF7903" evidence="1">
    <location>
        <begin position="681"/>
        <end position="795"/>
    </location>
</feature>
<evidence type="ECO:0000313" key="3">
    <source>
        <dbReference type="Proteomes" id="UP000836841"/>
    </source>
</evidence>
<evidence type="ECO:0000259" key="1">
    <source>
        <dbReference type="Pfam" id="PF25475"/>
    </source>
</evidence>
<proteinExistence type="predicted"/>
<dbReference type="InterPro" id="IPR057225">
    <property type="entry name" value="DUF7903"/>
</dbReference>
<protein>
    <recommendedName>
        <fullName evidence="1">DUF7903 domain-containing protein</fullName>
    </recommendedName>
</protein>
<gene>
    <name evidence="2" type="ORF">TAV2_LOCUS13626</name>
</gene>
<dbReference type="AlphaFoldDB" id="A0AAU9SB39"/>
<feature type="domain" description="DUF7903" evidence="1">
    <location>
        <begin position="490"/>
        <end position="673"/>
    </location>
</feature>
<dbReference type="PANTHER" id="PTHR35481:SF5">
    <property type="entry name" value="(RAPE) HYPOTHETICAL PROTEIN"/>
    <property type="match status" value="1"/>
</dbReference>
<dbReference type="Pfam" id="PF25475">
    <property type="entry name" value="DUF7903"/>
    <property type="match status" value="3"/>
</dbReference>
<dbReference type="PANTHER" id="PTHR35481">
    <property type="entry name" value="DNA-DIRECTED RNA POLYMERASE SUBUNIT ALPHA"/>
    <property type="match status" value="1"/>
</dbReference>
<feature type="domain" description="DUF7903" evidence="1">
    <location>
        <begin position="72"/>
        <end position="405"/>
    </location>
</feature>
<accession>A0AAU9SB39</accession>
<name>A0AAU9SB39_THLAR</name>
<dbReference type="EMBL" id="OU466860">
    <property type="protein sequence ID" value="CAH2058823.1"/>
    <property type="molecule type" value="Genomic_DNA"/>
</dbReference>
<organism evidence="2 3">
    <name type="scientific">Thlaspi arvense</name>
    <name type="common">Field penny-cress</name>
    <dbReference type="NCBI Taxonomy" id="13288"/>
    <lineage>
        <taxon>Eukaryota</taxon>
        <taxon>Viridiplantae</taxon>
        <taxon>Streptophyta</taxon>
        <taxon>Embryophyta</taxon>
        <taxon>Tracheophyta</taxon>
        <taxon>Spermatophyta</taxon>
        <taxon>Magnoliopsida</taxon>
        <taxon>eudicotyledons</taxon>
        <taxon>Gunneridae</taxon>
        <taxon>Pentapetalae</taxon>
        <taxon>rosids</taxon>
        <taxon>malvids</taxon>
        <taxon>Brassicales</taxon>
        <taxon>Brassicaceae</taxon>
        <taxon>Thlaspideae</taxon>
        <taxon>Thlaspi</taxon>
    </lineage>
</organism>
<sequence length="804" mass="92226">MFGSKKTKPYRTDQKLNRVTDFYLEGQVSGLYMSYIPPHKRHSKDPVIPSPVPDSLLTKSKKSVDFSSSSDRCNRVTFAENFISKWFLIGPNGIGDELPSSVKLVPVSLDSVECRNGERPLVLMNDDDDFQKANVITEESEEEERARWMLLVAEKVEDDLVLAYERAKTAMEVNQHVLRLVARLGKVFLYRRQAGSVAEFSRKNLKKMFSTDVSTSNLQHIKSKVVPRHKFSIDLEKETYTVKVSHNTRPTETINCKCTLKEDGRLSMYKASLMHAELNVVWHLVFDVSCIDKSLDMRLMLAAKRKMTALTEKEISDIKELLDSATVDPNVKGGLRWPLGKSSSRDGYRVFEVCHVRATIYKNRTLRLRIRETDRFNERTGTGAVKKEVTLILKNLNTKLQYYNVLKTDEFTEKARESIGVDFFFPKNFLADDEKHSSLSFMFKLETEPMSHRSEMSYIPPKDLVRPSPVPDSLLTEAKKNIEFRSSSDDYNRITFSENFISKWFIVGPNGIKDEYPPPVKFVPASPLVLMMNNDFQKARKEEEIARWLLIAEKVEEDLLLAYERAKTATMEENQHVLRLVVRFGKILFYGRQAGPVAESSRRNLKKMFSTDVPAFKLQHIKSKVVPSHGFSIDLEKETYTVKIRHNTLPNATIICKCALKEDGRLSMYKASLFLTSLLCCMFEKEISDIKELLDSATVDPTVKGGLRWPLGKSSSGDEYIIFEVCHVRATIYKNQTLRLRVRETVRSYERTVTGPVKRDVTLILKGINSKLQEKNIERDSVLEMLRDALGTIWDFMHCDASLT</sequence>
<reference evidence="2 3" key="1">
    <citation type="submission" date="2022-03" db="EMBL/GenBank/DDBJ databases">
        <authorList>
            <person name="Nunn A."/>
            <person name="Chopra R."/>
            <person name="Nunn A."/>
            <person name="Contreras Garrido A."/>
        </authorList>
    </citation>
    <scope>NUCLEOTIDE SEQUENCE [LARGE SCALE GENOMIC DNA]</scope>
</reference>
<evidence type="ECO:0000313" key="2">
    <source>
        <dbReference type="EMBL" id="CAH2058823.1"/>
    </source>
</evidence>
<keyword evidence="3" id="KW-1185">Reference proteome</keyword>